<name>A0AA37WP37_9GAMM</name>
<proteinExistence type="inferred from homology"/>
<sequence length="539" mass="57783">MSWLSSLSIKVKILLISGVSIVGFVGFLILIVDSGIENNRRLSEVIEVQFPILELSNANIVLLDRAKELMASAAGTGEQEMLDNARSLGTQLLDNVTQIANLDESQRLSMGELKDQIKFYQDKSYRLTQSMIDGTVDFSRIAEIAEEKSKLEDGVTLALKEYKKASLTRFQNTIEGVSQTEEDNLTMGVVIGMATVGLVLIISFSVVIIITRSLEDIIGSLKDIAQGEGDLTRRIQQNSSDELGDLVHWFNVFVEKLHGTIGGVVEVIQPLSGVSQDLKDVSTETARASSEQSQSSATVSSAMSDMLASVNDVAQHAGSAAQAATDADNEAQEGKQIVRNTVKSIDDLAAEVERAAEVIVKLESDTESVGGILDVIKGIAEQTNLLALNAAIEAARAGEQGRGFAVVADEVRTLASRTQESTHEIQKVIEQLQSAAQSAVQVMSQGKEQARVSVDQAGATGNSLEAITSKVASISDMNMQIAGATEEQQRLANSIQSNVNSMRDSSQLAERSTEKVSALSSDLQGLASRLQHVAAQFKV</sequence>
<feature type="transmembrane region" description="Helical" evidence="9">
    <location>
        <begin position="12"/>
        <end position="32"/>
    </location>
</feature>
<dbReference type="CDD" id="cd06225">
    <property type="entry name" value="HAMP"/>
    <property type="match status" value="1"/>
</dbReference>
<evidence type="ECO:0000256" key="6">
    <source>
        <dbReference type="ARBA" id="ARBA00023224"/>
    </source>
</evidence>
<dbReference type="Pfam" id="PF00672">
    <property type="entry name" value="HAMP"/>
    <property type="match status" value="1"/>
</dbReference>
<dbReference type="SUPFAM" id="SSF58104">
    <property type="entry name" value="Methyl-accepting chemotaxis protein (MCP) signaling domain"/>
    <property type="match status" value="1"/>
</dbReference>
<dbReference type="CDD" id="cd11386">
    <property type="entry name" value="MCP_signal"/>
    <property type="match status" value="1"/>
</dbReference>
<dbReference type="PANTHER" id="PTHR32089:SF119">
    <property type="entry name" value="METHYL-ACCEPTING CHEMOTAXIS PROTEIN CTPL"/>
    <property type="match status" value="1"/>
</dbReference>
<keyword evidence="2" id="KW-0997">Cell inner membrane</keyword>
<evidence type="ECO:0000256" key="5">
    <source>
        <dbReference type="ARBA" id="ARBA00023136"/>
    </source>
</evidence>
<keyword evidence="5 9" id="KW-0472">Membrane</keyword>
<evidence type="ECO:0000256" key="8">
    <source>
        <dbReference type="PROSITE-ProRule" id="PRU00284"/>
    </source>
</evidence>
<dbReference type="GO" id="GO:0005886">
    <property type="term" value="C:plasma membrane"/>
    <property type="evidence" value="ECO:0007669"/>
    <property type="project" value="UniProtKB-SubCell"/>
</dbReference>
<comment type="caution">
    <text evidence="13">The sequence shown here is derived from an EMBL/GenBank/DDBJ whole genome shotgun (WGS) entry which is preliminary data.</text>
</comment>
<comment type="subcellular location">
    <subcellularLocation>
        <location evidence="1">Cell inner membrane</location>
        <topology evidence="1">Multi-pass membrane protein</topology>
    </subcellularLocation>
</comment>
<evidence type="ECO:0000259" key="12">
    <source>
        <dbReference type="PROSITE" id="PS50885"/>
    </source>
</evidence>
<accession>A0AA37WP37</accession>
<keyword evidence="3 9" id="KW-0812">Transmembrane</keyword>
<dbReference type="GO" id="GO:0006935">
    <property type="term" value="P:chemotaxis"/>
    <property type="evidence" value="ECO:0007669"/>
    <property type="project" value="UniProtKB-ARBA"/>
</dbReference>
<dbReference type="PANTHER" id="PTHR32089">
    <property type="entry name" value="METHYL-ACCEPTING CHEMOTAXIS PROTEIN MCPB"/>
    <property type="match status" value="1"/>
</dbReference>
<evidence type="ECO:0000259" key="11">
    <source>
        <dbReference type="PROSITE" id="PS50192"/>
    </source>
</evidence>
<organism evidence="13 14">
    <name type="scientific">Marinibactrum halimedae</name>
    <dbReference type="NCBI Taxonomy" id="1444977"/>
    <lineage>
        <taxon>Bacteria</taxon>
        <taxon>Pseudomonadati</taxon>
        <taxon>Pseudomonadota</taxon>
        <taxon>Gammaproteobacteria</taxon>
        <taxon>Cellvibrionales</taxon>
        <taxon>Cellvibrionaceae</taxon>
        <taxon>Marinibactrum</taxon>
    </lineage>
</organism>
<evidence type="ECO:0000256" key="1">
    <source>
        <dbReference type="ARBA" id="ARBA00004429"/>
    </source>
</evidence>
<comment type="similarity">
    <text evidence="7">Belongs to the methyl-accepting chemotaxis (MCP) protein family.</text>
</comment>
<dbReference type="Pfam" id="PF00015">
    <property type="entry name" value="MCPsignal"/>
    <property type="match status" value="1"/>
</dbReference>
<dbReference type="Gene3D" id="1.10.287.950">
    <property type="entry name" value="Methyl-accepting chemotaxis protein"/>
    <property type="match status" value="1"/>
</dbReference>
<reference evidence="13 14" key="1">
    <citation type="journal article" date="2014" name="Int. J. Syst. Evol. Microbiol.">
        <title>Complete genome sequence of Corynebacterium casei LMG S-19264T (=DSM 44701T), isolated from a smear-ripened cheese.</title>
        <authorList>
            <consortium name="US DOE Joint Genome Institute (JGI-PGF)"/>
            <person name="Walter F."/>
            <person name="Albersmeier A."/>
            <person name="Kalinowski J."/>
            <person name="Ruckert C."/>
        </authorList>
    </citation>
    <scope>NUCLEOTIDE SEQUENCE [LARGE SCALE GENOMIC DNA]</scope>
    <source>
        <strain evidence="13 14">NBRC 110095</strain>
    </source>
</reference>
<dbReference type="PROSITE" id="PS50192">
    <property type="entry name" value="T_SNARE"/>
    <property type="match status" value="1"/>
</dbReference>
<feature type="domain" description="T-SNARE coiled-coil homology" evidence="11">
    <location>
        <begin position="463"/>
        <end position="516"/>
    </location>
</feature>
<evidence type="ECO:0000256" key="9">
    <source>
        <dbReference type="SAM" id="Phobius"/>
    </source>
</evidence>
<keyword evidence="4 9" id="KW-1133">Transmembrane helix</keyword>
<keyword evidence="14" id="KW-1185">Reference proteome</keyword>
<evidence type="ECO:0000256" key="3">
    <source>
        <dbReference type="ARBA" id="ARBA00022692"/>
    </source>
</evidence>
<keyword evidence="2" id="KW-1003">Cell membrane</keyword>
<keyword evidence="6 8" id="KW-0807">Transducer</keyword>
<dbReference type="GO" id="GO:0007165">
    <property type="term" value="P:signal transduction"/>
    <property type="evidence" value="ECO:0007669"/>
    <property type="project" value="UniProtKB-KW"/>
</dbReference>
<dbReference type="PROSITE" id="PS50111">
    <property type="entry name" value="CHEMOTAXIS_TRANSDUC_2"/>
    <property type="match status" value="1"/>
</dbReference>
<feature type="domain" description="HAMP" evidence="12">
    <location>
        <begin position="208"/>
        <end position="262"/>
    </location>
</feature>
<feature type="transmembrane region" description="Helical" evidence="9">
    <location>
        <begin position="189"/>
        <end position="210"/>
    </location>
</feature>
<dbReference type="PROSITE" id="PS50885">
    <property type="entry name" value="HAMP"/>
    <property type="match status" value="1"/>
</dbReference>
<evidence type="ECO:0000256" key="4">
    <source>
        <dbReference type="ARBA" id="ARBA00022989"/>
    </source>
</evidence>
<gene>
    <name evidence="13" type="ORF">GCM10007877_38170</name>
</gene>
<evidence type="ECO:0000313" key="13">
    <source>
        <dbReference type="EMBL" id="GLS28098.1"/>
    </source>
</evidence>
<evidence type="ECO:0000256" key="7">
    <source>
        <dbReference type="ARBA" id="ARBA00029447"/>
    </source>
</evidence>
<dbReference type="AlphaFoldDB" id="A0AA37WP37"/>
<dbReference type="InterPro" id="IPR003660">
    <property type="entry name" value="HAMP_dom"/>
</dbReference>
<evidence type="ECO:0000313" key="14">
    <source>
        <dbReference type="Proteomes" id="UP001156870"/>
    </source>
</evidence>
<dbReference type="EMBL" id="BSPD01000101">
    <property type="protein sequence ID" value="GLS28098.1"/>
    <property type="molecule type" value="Genomic_DNA"/>
</dbReference>
<dbReference type="SMART" id="SM00304">
    <property type="entry name" value="HAMP"/>
    <property type="match status" value="1"/>
</dbReference>
<dbReference type="RefSeq" id="WP_232595543.1">
    <property type="nucleotide sequence ID" value="NZ_BSPD01000101.1"/>
</dbReference>
<evidence type="ECO:0000256" key="2">
    <source>
        <dbReference type="ARBA" id="ARBA00022519"/>
    </source>
</evidence>
<dbReference type="InterPro" id="IPR000727">
    <property type="entry name" value="T_SNARE_dom"/>
</dbReference>
<dbReference type="FunFam" id="1.10.287.950:FF:000001">
    <property type="entry name" value="Methyl-accepting chemotaxis sensory transducer"/>
    <property type="match status" value="1"/>
</dbReference>
<evidence type="ECO:0000259" key="10">
    <source>
        <dbReference type="PROSITE" id="PS50111"/>
    </source>
</evidence>
<dbReference type="InterPro" id="IPR004089">
    <property type="entry name" value="MCPsignal_dom"/>
</dbReference>
<evidence type="ECO:0008006" key="15">
    <source>
        <dbReference type="Google" id="ProtNLM"/>
    </source>
</evidence>
<feature type="domain" description="Methyl-accepting transducer" evidence="10">
    <location>
        <begin position="267"/>
        <end position="503"/>
    </location>
</feature>
<dbReference type="Proteomes" id="UP001156870">
    <property type="component" value="Unassembled WGS sequence"/>
</dbReference>
<dbReference type="SMART" id="SM00283">
    <property type="entry name" value="MA"/>
    <property type="match status" value="1"/>
</dbReference>
<protein>
    <recommendedName>
        <fullName evidence="15">Methyl-accepting chemotaxis protein</fullName>
    </recommendedName>
</protein>